<accession>A0ACC2MYL8</accession>
<sequence>MEGGEEEEPGEMARRQRFNGESSRKEREAGKCFLGINSRGILRRCSKGGIEEDGVSEGRVHCETRALEHLTLENELEHVGVGSVPAVGPIECPGAQAVVCDVRAGINRSSWDSQSSGPPDQR</sequence>
<evidence type="ECO:0000313" key="2">
    <source>
        <dbReference type="Proteomes" id="UP001234297"/>
    </source>
</evidence>
<reference evidence="1 2" key="1">
    <citation type="journal article" date="2022" name="Hortic Res">
        <title>A haplotype resolved chromosomal level avocado genome allows analysis of novel avocado genes.</title>
        <authorList>
            <person name="Nath O."/>
            <person name="Fletcher S.J."/>
            <person name="Hayward A."/>
            <person name="Shaw L.M."/>
            <person name="Masouleh A.K."/>
            <person name="Furtado A."/>
            <person name="Henry R.J."/>
            <person name="Mitter N."/>
        </authorList>
    </citation>
    <scope>NUCLEOTIDE SEQUENCE [LARGE SCALE GENOMIC DNA]</scope>
    <source>
        <strain evidence="2">cv. Hass</strain>
    </source>
</reference>
<keyword evidence="2" id="KW-1185">Reference proteome</keyword>
<protein>
    <submittedName>
        <fullName evidence="1">Uncharacterized protein</fullName>
    </submittedName>
</protein>
<dbReference type="Proteomes" id="UP001234297">
    <property type="component" value="Chromosome 1"/>
</dbReference>
<organism evidence="1 2">
    <name type="scientific">Persea americana</name>
    <name type="common">Avocado</name>
    <dbReference type="NCBI Taxonomy" id="3435"/>
    <lineage>
        <taxon>Eukaryota</taxon>
        <taxon>Viridiplantae</taxon>
        <taxon>Streptophyta</taxon>
        <taxon>Embryophyta</taxon>
        <taxon>Tracheophyta</taxon>
        <taxon>Spermatophyta</taxon>
        <taxon>Magnoliopsida</taxon>
        <taxon>Magnoliidae</taxon>
        <taxon>Laurales</taxon>
        <taxon>Lauraceae</taxon>
        <taxon>Persea</taxon>
    </lineage>
</organism>
<comment type="caution">
    <text evidence="1">The sequence shown here is derived from an EMBL/GenBank/DDBJ whole genome shotgun (WGS) entry which is preliminary data.</text>
</comment>
<proteinExistence type="predicted"/>
<gene>
    <name evidence="1" type="ORF">MRB53_003777</name>
</gene>
<dbReference type="EMBL" id="CM056809">
    <property type="protein sequence ID" value="KAJ8650754.1"/>
    <property type="molecule type" value="Genomic_DNA"/>
</dbReference>
<name>A0ACC2MYL8_PERAE</name>
<evidence type="ECO:0000313" key="1">
    <source>
        <dbReference type="EMBL" id="KAJ8650754.1"/>
    </source>
</evidence>